<proteinExistence type="predicted"/>
<evidence type="ECO:0000256" key="1">
    <source>
        <dbReference type="ARBA" id="ARBA00022729"/>
    </source>
</evidence>
<dbReference type="Pfam" id="PF00089">
    <property type="entry name" value="Trypsin"/>
    <property type="match status" value="1"/>
</dbReference>
<feature type="domain" description="Peptidase S1" evidence="2">
    <location>
        <begin position="50"/>
        <end position="279"/>
    </location>
</feature>
<dbReference type="EMBL" id="JAPWGY010000002">
    <property type="protein sequence ID" value="MCZ4280670.1"/>
    <property type="molecule type" value="Genomic_DNA"/>
</dbReference>
<dbReference type="PANTHER" id="PTHR15462:SF8">
    <property type="entry name" value="SERINE PROTEASE"/>
    <property type="match status" value="1"/>
</dbReference>
<keyword evidence="4" id="KW-1185">Reference proteome</keyword>
<dbReference type="EC" id="3.4.21.-" evidence="3"/>
<dbReference type="InterPro" id="IPR001254">
    <property type="entry name" value="Trypsin_dom"/>
</dbReference>
<organism evidence="3 4">
    <name type="scientific">Kiloniella laminariae</name>
    <dbReference type="NCBI Taxonomy" id="454162"/>
    <lineage>
        <taxon>Bacteria</taxon>
        <taxon>Pseudomonadati</taxon>
        <taxon>Pseudomonadota</taxon>
        <taxon>Alphaproteobacteria</taxon>
        <taxon>Rhodospirillales</taxon>
        <taxon>Kiloniellaceae</taxon>
        <taxon>Kiloniella</taxon>
    </lineage>
</organism>
<evidence type="ECO:0000313" key="3">
    <source>
        <dbReference type="EMBL" id="MCZ4280670.1"/>
    </source>
</evidence>
<sequence>MSHLQQAPNRQATALFDFWRRPLLAVTLLCLLPLSTLEASPLQGTANLDLTRGTVNTESYPWSTLGRLNIGGRAFCTGVMIGKNHLYTQAHCLYNKAEKRWWKEEELHFRAGYQRDNHIGSSDIARIEISESYDPANPNSLASMTGDWALVTLKEPLGQRTGWLGLKNMDQGLRQRLRSGTANIFNAGYHSGWGHAVKLSSNCSKEATQKIPGIGSIPCRESRENQRSLPTIMYQNGTYKLISSAAFNRNDSPNRKDSHAFASLKTANNEWGHSQRPNL</sequence>
<evidence type="ECO:0000313" key="4">
    <source>
        <dbReference type="Proteomes" id="UP001069802"/>
    </source>
</evidence>
<keyword evidence="3" id="KW-0378">Hydrolase</keyword>
<reference evidence="3" key="1">
    <citation type="submission" date="2022-12" db="EMBL/GenBank/DDBJ databases">
        <title>Bacterial isolates from different developmental stages of Nematostella vectensis.</title>
        <authorList>
            <person name="Fraune S."/>
        </authorList>
    </citation>
    <scope>NUCLEOTIDE SEQUENCE</scope>
    <source>
        <strain evidence="3">G21630-S1</strain>
    </source>
</reference>
<gene>
    <name evidence="3" type="ORF">O4H49_07760</name>
</gene>
<dbReference type="InterPro" id="IPR043504">
    <property type="entry name" value="Peptidase_S1_PA_chymotrypsin"/>
</dbReference>
<dbReference type="InterPro" id="IPR009003">
    <property type="entry name" value="Peptidase_S1_PA"/>
</dbReference>
<dbReference type="InterPro" id="IPR050966">
    <property type="entry name" value="Glutamyl_endopeptidase"/>
</dbReference>
<name>A0ABT4LHU5_9PROT</name>
<dbReference type="PANTHER" id="PTHR15462">
    <property type="entry name" value="SERINE PROTEASE"/>
    <property type="match status" value="1"/>
</dbReference>
<dbReference type="Proteomes" id="UP001069802">
    <property type="component" value="Unassembled WGS sequence"/>
</dbReference>
<evidence type="ECO:0000259" key="2">
    <source>
        <dbReference type="PROSITE" id="PS50240"/>
    </source>
</evidence>
<dbReference type="Gene3D" id="2.40.10.10">
    <property type="entry name" value="Trypsin-like serine proteases"/>
    <property type="match status" value="1"/>
</dbReference>
<dbReference type="RefSeq" id="WP_269422854.1">
    <property type="nucleotide sequence ID" value="NZ_JAPWGY010000002.1"/>
</dbReference>
<dbReference type="GO" id="GO:0016787">
    <property type="term" value="F:hydrolase activity"/>
    <property type="evidence" value="ECO:0007669"/>
    <property type="project" value="UniProtKB-KW"/>
</dbReference>
<dbReference type="PROSITE" id="PS50240">
    <property type="entry name" value="TRYPSIN_DOM"/>
    <property type="match status" value="1"/>
</dbReference>
<accession>A0ABT4LHU5</accession>
<keyword evidence="1" id="KW-0732">Signal</keyword>
<protein>
    <submittedName>
        <fullName evidence="3">Trypsin-like serine protease</fullName>
        <ecNumber evidence="3">3.4.21.-</ecNumber>
    </submittedName>
</protein>
<dbReference type="SUPFAM" id="SSF50494">
    <property type="entry name" value="Trypsin-like serine proteases"/>
    <property type="match status" value="1"/>
</dbReference>
<comment type="caution">
    <text evidence="3">The sequence shown here is derived from an EMBL/GenBank/DDBJ whole genome shotgun (WGS) entry which is preliminary data.</text>
</comment>